<evidence type="ECO:0000313" key="11">
    <source>
        <dbReference type="EMBL" id="MBW20082.1"/>
    </source>
</evidence>
<dbReference type="PANTHER" id="PTHR10707:SF10">
    <property type="entry name" value="CYTOCHROME C OXIDASE SUBUNIT 4"/>
    <property type="match status" value="1"/>
</dbReference>
<proteinExistence type="inferred from homology"/>
<dbReference type="GO" id="GO:0016491">
    <property type="term" value="F:oxidoreductase activity"/>
    <property type="evidence" value="ECO:0007669"/>
    <property type="project" value="UniProtKB-KW"/>
</dbReference>
<comment type="subcellular location">
    <subcellularLocation>
        <location evidence="1 10">Mitochondrion inner membrane</location>
        <topology evidence="1 10">Single-pass membrane protein</topology>
    </subcellularLocation>
</comment>
<evidence type="ECO:0000256" key="10">
    <source>
        <dbReference type="RuleBase" id="RU367145"/>
    </source>
</evidence>
<reference evidence="11" key="1">
    <citation type="journal article" date="2017" name="Toxicon">
        <title>Venom-gland transcriptomics and venom proteomics of the Hentz striped scorpion (Centruroides hentzi; Buthidae) reveal high toxin diversity in a harmless member of a lethal family.</title>
        <authorList>
            <person name="Ward M.J."/>
            <person name="Ellsworth S.A."/>
            <person name="Rokyta D.R."/>
        </authorList>
    </citation>
    <scope>NUCLEOTIDE SEQUENCE</scope>
    <source>
        <tissue evidence="11">Venom gland</tissue>
    </source>
</reference>
<evidence type="ECO:0000256" key="3">
    <source>
        <dbReference type="ARBA" id="ARBA00022692"/>
    </source>
</evidence>
<evidence type="ECO:0000256" key="4">
    <source>
        <dbReference type="ARBA" id="ARBA00022792"/>
    </source>
</evidence>
<evidence type="ECO:0000256" key="2">
    <source>
        <dbReference type="ARBA" id="ARBA00008135"/>
    </source>
</evidence>
<evidence type="ECO:0000256" key="5">
    <source>
        <dbReference type="ARBA" id="ARBA00022946"/>
    </source>
</evidence>
<dbReference type="InterPro" id="IPR036639">
    <property type="entry name" value="Cyt_c_oxidase_su4_sf"/>
</dbReference>
<evidence type="ECO:0000256" key="8">
    <source>
        <dbReference type="ARBA" id="ARBA00023128"/>
    </source>
</evidence>
<dbReference type="GO" id="GO:0005743">
    <property type="term" value="C:mitochondrial inner membrane"/>
    <property type="evidence" value="ECO:0007669"/>
    <property type="project" value="UniProtKB-SubCell"/>
</dbReference>
<evidence type="ECO:0000256" key="9">
    <source>
        <dbReference type="ARBA" id="ARBA00023136"/>
    </source>
</evidence>
<dbReference type="GO" id="GO:0045277">
    <property type="term" value="C:respiratory chain complex IV"/>
    <property type="evidence" value="ECO:0007669"/>
    <property type="project" value="InterPro"/>
</dbReference>
<keyword evidence="8 10" id="KW-0496">Mitochondrion</keyword>
<evidence type="ECO:0000256" key="7">
    <source>
        <dbReference type="ARBA" id="ARBA00023002"/>
    </source>
</evidence>
<keyword evidence="6 10" id="KW-1133">Transmembrane helix</keyword>
<comment type="similarity">
    <text evidence="2 10">Belongs to the cytochrome c oxidase IV family.</text>
</comment>
<keyword evidence="5" id="KW-0809">Transit peptide</keyword>
<dbReference type="EMBL" id="GFWZ01000092">
    <property type="protein sequence ID" value="MBW20082.1"/>
    <property type="molecule type" value="Transcribed_RNA"/>
</dbReference>
<evidence type="ECO:0000256" key="6">
    <source>
        <dbReference type="ARBA" id="ARBA00022989"/>
    </source>
</evidence>
<dbReference type="GO" id="GO:0006123">
    <property type="term" value="P:mitochondrial electron transport, cytochrome c to oxygen"/>
    <property type="evidence" value="ECO:0007669"/>
    <property type="project" value="InterPro"/>
</dbReference>
<feature type="transmembrane region" description="Helical" evidence="10">
    <location>
        <begin position="114"/>
        <end position="133"/>
    </location>
</feature>
<organism evidence="11">
    <name type="scientific">Centruroides hentzi</name>
    <dbReference type="NCBI Taxonomy" id="88313"/>
    <lineage>
        <taxon>Eukaryota</taxon>
        <taxon>Metazoa</taxon>
        <taxon>Ecdysozoa</taxon>
        <taxon>Arthropoda</taxon>
        <taxon>Chelicerata</taxon>
        <taxon>Arachnida</taxon>
        <taxon>Scorpiones</taxon>
        <taxon>Buthida</taxon>
        <taxon>Buthoidea</taxon>
        <taxon>Buthidae</taxon>
        <taxon>Centruroides</taxon>
    </lineage>
</organism>
<evidence type="ECO:0000256" key="1">
    <source>
        <dbReference type="ARBA" id="ARBA00004434"/>
    </source>
</evidence>
<dbReference type="InterPro" id="IPR013288">
    <property type="entry name" value="Cyt_c_oxidase_su4"/>
</dbReference>
<dbReference type="SUPFAM" id="SSF81406">
    <property type="entry name" value="Mitochondrial cytochrome c oxidase subunit IV"/>
    <property type="match status" value="1"/>
</dbReference>
<comment type="subunit">
    <text evidence="10">Component of the cytochrome c oxidase (complex IV, CIV), a multisubunit enzyme composed of 14 subunits.</text>
</comment>
<accession>A0A2I9LNX1</accession>
<comment type="pathway">
    <text evidence="10">Energy metabolism; oxidative phosphorylation.</text>
</comment>
<keyword evidence="3 10" id="KW-0812">Transmembrane</keyword>
<dbReference type="Pfam" id="PF02936">
    <property type="entry name" value="COX4"/>
    <property type="match status" value="1"/>
</dbReference>
<keyword evidence="7" id="KW-0560">Oxidoreductase</keyword>
<keyword evidence="4 10" id="KW-0999">Mitochondrion inner membrane</keyword>
<dbReference type="FunFam" id="1.10.442.10:FF:000001">
    <property type="entry name" value="Cytochrome c oxidase subunit 4 isoform 1"/>
    <property type="match status" value="1"/>
</dbReference>
<dbReference type="PRINTS" id="PR01873">
    <property type="entry name" value="CYTCOXIDASE4"/>
</dbReference>
<dbReference type="Gene3D" id="1.10.442.10">
    <property type="entry name" value="Cytochrome c oxidase subunit IV"/>
    <property type="match status" value="1"/>
</dbReference>
<protein>
    <recommendedName>
        <fullName evidence="10">Cytochrome c oxidase subunit 4</fullName>
    </recommendedName>
</protein>
<dbReference type="CDD" id="cd00922">
    <property type="entry name" value="Cyt_c_Oxidase_IV"/>
    <property type="match status" value="1"/>
</dbReference>
<dbReference type="PANTHER" id="PTHR10707">
    <property type="entry name" value="CYTOCHROME C OXIDASE SUBUNIT IV"/>
    <property type="match status" value="1"/>
</dbReference>
<dbReference type="InterPro" id="IPR004203">
    <property type="entry name" value="Cyt_c_oxidase_su4_fam"/>
</dbReference>
<keyword evidence="9 10" id="KW-0472">Membrane</keyword>
<name>A0A2I9LNX1_9SCOR</name>
<dbReference type="AlphaFoldDB" id="A0A2I9LNX1"/>
<dbReference type="UniPathway" id="UPA00705"/>
<comment type="function">
    <text evidence="10">Component of the cytochrome c oxidase, the last enzyme in the mitochondrial electron transport chain which drives oxidative phosphorylation.</text>
</comment>
<sequence>MASHMLKVASRQLPSRCIFNTLIQPSASYYGRSLIGNRDVVGYGMNGSYMYIDRLDFPMPAIRFKENTPEIMALREKEKGDWKNLTIEEKKTLYRASFRQTFAEMKAPTGEWKVIVGWTLCGISLALWIFMFMQKFVYPPLPESFTPEGKAKTLKRMIQLRVNPIEGLASKFDYEKGQWK</sequence>